<dbReference type="InterPro" id="IPR037057">
    <property type="entry name" value="DNA_rep_MutH/T2_RE_sf"/>
</dbReference>
<evidence type="ECO:0000259" key="4">
    <source>
        <dbReference type="SMART" id="SM00927"/>
    </source>
</evidence>
<evidence type="ECO:0000313" key="6">
    <source>
        <dbReference type="Proteomes" id="UP000245489"/>
    </source>
</evidence>
<proteinExistence type="predicted"/>
<keyword evidence="2 5" id="KW-0255">Endonuclease</keyword>
<dbReference type="Pfam" id="PF02976">
    <property type="entry name" value="MutH"/>
    <property type="match status" value="1"/>
</dbReference>
<dbReference type="SMART" id="SM00927">
    <property type="entry name" value="MutH"/>
    <property type="match status" value="1"/>
</dbReference>
<gene>
    <name evidence="5" type="ORF">LV89_00585</name>
</gene>
<dbReference type="Gene3D" id="3.40.600.10">
    <property type="entry name" value="DNA mismatch repair MutH/Restriction endonuclease, type II"/>
    <property type="match status" value="1"/>
</dbReference>
<accession>A0A316EG06</accession>
<dbReference type="RefSeq" id="WP_109741357.1">
    <property type="nucleotide sequence ID" value="NZ_QGGO01000002.1"/>
</dbReference>
<protein>
    <submittedName>
        <fullName evidence="5">DNA mismatch repair endonuclease MutH</fullName>
    </submittedName>
</protein>
<feature type="domain" description="DNA mismatch repair MutH/Type II restriction enzyme Sau3AI" evidence="4">
    <location>
        <begin position="52"/>
        <end position="157"/>
    </location>
</feature>
<dbReference type="SUPFAM" id="SSF52980">
    <property type="entry name" value="Restriction endonuclease-like"/>
    <property type="match status" value="1"/>
</dbReference>
<keyword evidence="6" id="KW-1185">Reference proteome</keyword>
<organism evidence="5 6">
    <name type="scientific">Arcicella aurantiaca</name>
    <dbReference type="NCBI Taxonomy" id="591202"/>
    <lineage>
        <taxon>Bacteria</taxon>
        <taxon>Pseudomonadati</taxon>
        <taxon>Bacteroidota</taxon>
        <taxon>Cytophagia</taxon>
        <taxon>Cytophagales</taxon>
        <taxon>Flectobacillaceae</taxon>
        <taxon>Arcicella</taxon>
    </lineage>
</organism>
<keyword evidence="1" id="KW-0540">Nuclease</keyword>
<reference evidence="5 6" key="1">
    <citation type="submission" date="2018-05" db="EMBL/GenBank/DDBJ databases">
        <title>Genomic Encyclopedia of Archaeal and Bacterial Type Strains, Phase II (KMG-II): from individual species to whole genera.</title>
        <authorList>
            <person name="Goeker M."/>
        </authorList>
    </citation>
    <scope>NUCLEOTIDE SEQUENCE [LARGE SCALE GENOMIC DNA]</scope>
    <source>
        <strain evidence="5 6">DSM 22214</strain>
    </source>
</reference>
<evidence type="ECO:0000313" key="5">
    <source>
        <dbReference type="EMBL" id="PWK29031.1"/>
    </source>
</evidence>
<dbReference type="OrthoDB" id="3188707at2"/>
<comment type="caution">
    <text evidence="5">The sequence shown here is derived from an EMBL/GenBank/DDBJ whole genome shotgun (WGS) entry which is preliminary data.</text>
</comment>
<evidence type="ECO:0000256" key="2">
    <source>
        <dbReference type="ARBA" id="ARBA00022759"/>
    </source>
</evidence>
<dbReference type="Proteomes" id="UP000245489">
    <property type="component" value="Unassembled WGS sequence"/>
</dbReference>
<keyword evidence="3" id="KW-0378">Hydrolase</keyword>
<dbReference type="GO" id="GO:0003677">
    <property type="term" value="F:DNA binding"/>
    <property type="evidence" value="ECO:0007669"/>
    <property type="project" value="InterPro"/>
</dbReference>
<dbReference type="CDD" id="cd22356">
    <property type="entry name" value="Sau3AI_N-like"/>
    <property type="match status" value="1"/>
</dbReference>
<evidence type="ECO:0000256" key="3">
    <source>
        <dbReference type="ARBA" id="ARBA00022801"/>
    </source>
</evidence>
<dbReference type="EMBL" id="QGGO01000002">
    <property type="protein sequence ID" value="PWK29031.1"/>
    <property type="molecule type" value="Genomic_DNA"/>
</dbReference>
<sequence length="232" mass="26530">MLSSKAITILTPLFKIIEESKGKTIGEIKSLLNHERTNMKKGASGLIVETLLGIKNNNNADADIPEIGCEVKILPIQKNRNGEVKVKEPTQIQMINYFEVANEKWETAKIRKKITLTFWIVYLAKENSKSLNQDDYKIIDYFIDHPNEYKLQIFQRDWEAIQSYIINGLSDKLSCSMGEYIEPKTKGANNQDVTNAPDGKGGILKARRRAFYFKKKYTNSQIIPNIDLKTLL</sequence>
<dbReference type="GO" id="GO:0016787">
    <property type="term" value="F:hydrolase activity"/>
    <property type="evidence" value="ECO:0007669"/>
    <property type="project" value="UniProtKB-KW"/>
</dbReference>
<dbReference type="InterPro" id="IPR011337">
    <property type="entry name" value="DNA_rep_MutH/RE_typeII_Sau3AI"/>
</dbReference>
<dbReference type="GO" id="GO:0004519">
    <property type="term" value="F:endonuclease activity"/>
    <property type="evidence" value="ECO:0007669"/>
    <property type="project" value="UniProtKB-KW"/>
</dbReference>
<dbReference type="AlphaFoldDB" id="A0A316EG06"/>
<name>A0A316EG06_9BACT</name>
<evidence type="ECO:0000256" key="1">
    <source>
        <dbReference type="ARBA" id="ARBA00022722"/>
    </source>
</evidence>
<dbReference type="InterPro" id="IPR011335">
    <property type="entry name" value="Restrct_endonuc-II-like"/>
</dbReference>